<accession>A0A8H6KEA5</accession>
<dbReference type="EMBL" id="WIGO01000107">
    <property type="protein sequence ID" value="KAF6829515.1"/>
    <property type="molecule type" value="Genomic_DNA"/>
</dbReference>
<comment type="caution">
    <text evidence="4">The sequence shown here is derived from an EMBL/GenBank/DDBJ whole genome shotgun (WGS) entry which is preliminary data.</text>
</comment>
<evidence type="ECO:0000256" key="2">
    <source>
        <dbReference type="SAM" id="SignalP"/>
    </source>
</evidence>
<dbReference type="AlphaFoldDB" id="A0A8H6KEA5"/>
<dbReference type="InterPro" id="IPR024535">
    <property type="entry name" value="RHGA/B-epi-like_pectate_lyase"/>
</dbReference>
<feature type="compositionally biased region" description="Polar residues" evidence="1">
    <location>
        <begin position="1022"/>
        <end position="1031"/>
    </location>
</feature>
<evidence type="ECO:0000313" key="5">
    <source>
        <dbReference type="Proteomes" id="UP000654918"/>
    </source>
</evidence>
<protein>
    <submittedName>
        <fullName evidence="4">Glucan 1,3-beta-glucosidase</fullName>
    </submittedName>
</protein>
<dbReference type="Gene3D" id="2.160.20.10">
    <property type="entry name" value="Single-stranded right-handed beta-helix, Pectin lyase-like"/>
    <property type="match status" value="2"/>
</dbReference>
<dbReference type="Pfam" id="PF12708">
    <property type="entry name" value="Pect-lyase_RHGA_epim"/>
    <property type="match status" value="2"/>
</dbReference>
<evidence type="ECO:0000256" key="1">
    <source>
        <dbReference type="SAM" id="MobiDB-lite"/>
    </source>
</evidence>
<dbReference type="InterPro" id="IPR011050">
    <property type="entry name" value="Pectin_lyase_fold/virulence"/>
</dbReference>
<feature type="signal peptide" evidence="2">
    <location>
        <begin position="1"/>
        <end position="16"/>
    </location>
</feature>
<gene>
    <name evidence="4" type="ORF">CPLU01_07921</name>
</gene>
<dbReference type="InterPro" id="IPR012334">
    <property type="entry name" value="Pectin_lyas_fold"/>
</dbReference>
<dbReference type="GO" id="GO:0004650">
    <property type="term" value="F:polygalacturonase activity"/>
    <property type="evidence" value="ECO:0007669"/>
    <property type="project" value="InterPro"/>
</dbReference>
<feature type="chain" id="PRO_5033988877" evidence="2">
    <location>
        <begin position="17"/>
        <end position="1196"/>
    </location>
</feature>
<sequence length="1196" mass="129961">MRSLWALVAGLGLVTAQEELFYDADQYPLIPNYGPLPGPSYMVDNQKNYYKVAPDKGNHRSDLNGADYHESGDFDAYMRTEPSAEKRPPTALYNETLLEWEANITYVETERPSLRLAETGYWLPKLAGKGKQPIAGGDYKFYRSVTDYGAKGDGTTDDTEAINAAIEDGNRCGRECGNTFSHGAIIYFPPGTYKVCRPIIQLYYTQFIGDAIDMPTLKGCDKFKGIAIVDTDPYIPEGNGANWYINQNQFFRQIRNIRFDLREMPLSTDDHDQPLVPTGIHWQVSQACSLQNLLFEMPDAKDDEKVTHVGIFMENGSGGFVSDLTFRGGSIGWRAGSQQYTVINLKFENCLTAVQMIWDWGFNWQRVEINGGAIGFNISGVGGIDGQGVGSISLIDSKITNCPIGILTRSGNNAPNIVIDNLEMSGVAATIRDTDGNVILGSSGKIDLWALGKRYDGYEGKTTSGAVEAPKKSTKLLDSSGKLFYRPRPQYEDFDSGQFRIATDHGCKNDGAGDNTNAINTFLRDARSASQIAYFPAGIYRVGGTVLIPTGSRVVGASWSQIQGAGAYFSDVFNPRVVVQVGQKGDVGTMEISDMMFNVQGATAGAIVLEWNVHESSQGSAAMWDSHVRVGGATGSDLDVDTCPKFGFNEGCICASLLFHITPQASGYFENVWIWLADHDNDMVVSDSPDKLINQISIYAARGTLIESEGPTWLYGTGSEHVVLYQYQLYGAKDVYLGHIQTETPYYQPVPVAPLPFEAGKSFPGDPSFEDCTTEGCKEAWGLRIIDSEGITLHSVGMYSFFQEYYQDCLETFDCQERICEVKGSKDVALFNVFTVGTVEVASGINDGAIMQKDDNQRGFTTEISVWIPLEGDDKVNIVYVGPEVYTQPDVTCSPPCLLVFPTSSLSEPTTINPGTYTTSLEYGASTETTIGGQVVTTFITTTTTVTLPLKPVTTDGIAYSNYNVTGSSTVSSITVLPSIDLDPVPVPLPDGEGGTTTRTIRLPPWPDVTRGPPEDWGNAPGETSGTVSGTFRTPFTTVVSATGPTVTTISFPATVSPFSIQCPPDSELVFNTPRTTLTTDCETSTEIRMEFKCPATRVITFIGASTATISADCTIATAIDNNPGDNIPTTQGPTTTDEPPVTGPLPTYTTFPAGQIEAVEEDDDDDDDVVGFITPCNLWFFNVSWNHSLASLNQS</sequence>
<proteinExistence type="predicted"/>
<dbReference type="PANTHER" id="PTHR33928:SF2">
    <property type="entry name" value="PECTATE LYASE SUPERFAMILY PROTEIN DOMAIN-CONTAINING PROTEIN-RELATED"/>
    <property type="match status" value="1"/>
</dbReference>
<evidence type="ECO:0000313" key="4">
    <source>
        <dbReference type="EMBL" id="KAF6829515.1"/>
    </source>
</evidence>
<dbReference type="InterPro" id="IPR039279">
    <property type="entry name" value="QRT3-like"/>
</dbReference>
<organism evidence="4 5">
    <name type="scientific">Colletotrichum plurivorum</name>
    <dbReference type="NCBI Taxonomy" id="2175906"/>
    <lineage>
        <taxon>Eukaryota</taxon>
        <taxon>Fungi</taxon>
        <taxon>Dikarya</taxon>
        <taxon>Ascomycota</taxon>
        <taxon>Pezizomycotina</taxon>
        <taxon>Sordariomycetes</taxon>
        <taxon>Hypocreomycetidae</taxon>
        <taxon>Glomerellales</taxon>
        <taxon>Glomerellaceae</taxon>
        <taxon>Colletotrichum</taxon>
        <taxon>Colletotrichum orchidearum species complex</taxon>
    </lineage>
</organism>
<dbReference type="Proteomes" id="UP000654918">
    <property type="component" value="Unassembled WGS sequence"/>
</dbReference>
<reference evidence="4" key="1">
    <citation type="journal article" date="2020" name="Phytopathology">
        <title>Genome Sequence Resources of Colletotrichum truncatum, C. plurivorum, C. musicola, and C. sojae: Four Species Pathogenic to Soybean (Glycine max).</title>
        <authorList>
            <person name="Rogerio F."/>
            <person name="Boufleur T.R."/>
            <person name="Ciampi-Guillardi M."/>
            <person name="Sukno S.A."/>
            <person name="Thon M.R."/>
            <person name="Massola Junior N.S."/>
            <person name="Baroncelli R."/>
        </authorList>
    </citation>
    <scope>NUCLEOTIDE SEQUENCE</scope>
    <source>
        <strain evidence="4">LFN00145</strain>
    </source>
</reference>
<keyword evidence="2" id="KW-0732">Signal</keyword>
<dbReference type="CDD" id="cd23668">
    <property type="entry name" value="GH55_beta13glucanase-like"/>
    <property type="match status" value="1"/>
</dbReference>
<dbReference type="SUPFAM" id="SSF51126">
    <property type="entry name" value="Pectin lyase-like"/>
    <property type="match status" value="2"/>
</dbReference>
<feature type="region of interest" description="Disordered" evidence="1">
    <location>
        <begin position="993"/>
        <end position="1031"/>
    </location>
</feature>
<keyword evidence="5" id="KW-1185">Reference proteome</keyword>
<dbReference type="PANTHER" id="PTHR33928">
    <property type="entry name" value="POLYGALACTURONASE QRT3"/>
    <property type="match status" value="1"/>
</dbReference>
<name>A0A8H6KEA5_9PEZI</name>
<feature type="domain" description="Rhamnogalacturonase A/B/Epimerase-like pectate lyase" evidence="3">
    <location>
        <begin position="500"/>
        <end position="567"/>
    </location>
</feature>
<evidence type="ECO:0000259" key="3">
    <source>
        <dbReference type="Pfam" id="PF12708"/>
    </source>
</evidence>
<feature type="domain" description="Rhamnogalacturonase A/B/Epimerase-like pectate lyase" evidence="3">
    <location>
        <begin position="142"/>
        <end position="376"/>
    </location>
</feature>